<dbReference type="Proteomes" id="UP001165064">
    <property type="component" value="Unassembled WGS sequence"/>
</dbReference>
<organism evidence="1 2">
    <name type="scientific">Ambrosiozyma monospora</name>
    <name type="common">Yeast</name>
    <name type="synonym">Endomycopsis monosporus</name>
    <dbReference type="NCBI Taxonomy" id="43982"/>
    <lineage>
        <taxon>Eukaryota</taxon>
        <taxon>Fungi</taxon>
        <taxon>Dikarya</taxon>
        <taxon>Ascomycota</taxon>
        <taxon>Saccharomycotina</taxon>
        <taxon>Pichiomycetes</taxon>
        <taxon>Pichiales</taxon>
        <taxon>Pichiaceae</taxon>
        <taxon>Ambrosiozyma</taxon>
    </lineage>
</organism>
<evidence type="ECO:0000313" key="1">
    <source>
        <dbReference type="EMBL" id="GME93068.1"/>
    </source>
</evidence>
<dbReference type="EMBL" id="BSXS01008602">
    <property type="protein sequence ID" value="GME93068.1"/>
    <property type="molecule type" value="Genomic_DNA"/>
</dbReference>
<evidence type="ECO:0000313" key="2">
    <source>
        <dbReference type="Proteomes" id="UP001165064"/>
    </source>
</evidence>
<gene>
    <name evidence="1" type="ORF">Amon02_000923200</name>
</gene>
<comment type="caution">
    <text evidence="1">The sequence shown here is derived from an EMBL/GenBank/DDBJ whole genome shotgun (WGS) entry which is preliminary data.</text>
</comment>
<reference evidence="1" key="1">
    <citation type="submission" date="2023-04" db="EMBL/GenBank/DDBJ databases">
        <title>Ambrosiozyma monospora NBRC 10751.</title>
        <authorList>
            <person name="Ichikawa N."/>
            <person name="Sato H."/>
            <person name="Tonouchi N."/>
        </authorList>
    </citation>
    <scope>NUCLEOTIDE SEQUENCE</scope>
    <source>
        <strain evidence="1">NBRC 10751</strain>
    </source>
</reference>
<accession>A0ACB5TR53</accession>
<name>A0ACB5TR53_AMBMO</name>
<protein>
    <submittedName>
        <fullName evidence="1">Unnamed protein product</fullName>
    </submittedName>
</protein>
<keyword evidence="2" id="KW-1185">Reference proteome</keyword>
<proteinExistence type="predicted"/>
<sequence length="352" mass="40175">MVQFGPNPSEGSVFHASRFAVHELPIRLSHRVKELEELPYGLNDDPAIKLVRDWYAMSFEELTELQDPEVHDDHIKKLLLIDQSAEEFKKSQPLVDANVKTTTDPRDDYNHCIPIHDYASASSTFEDDGLVIHRNQNQPTKTKTTNTTQLNNHNNSTKIHDLDPYHTHVNPLSNSTNPLKSYYHYTPKSTLYPPAIINYNNKVTQTLTKIKRRHDATVTTLARGVQNWKLNYRDQLHSHSTSSLSSFPLNQFLDRFYMSRIGIRMLIGQTIALNVQHKGNITNPDYVGVIALRANVMEIAQDAISAARFACEEHYGIMDAPEVELYCPKDLQFISQVSKSSLPRVKKISLLK</sequence>